<evidence type="ECO:0000313" key="2">
    <source>
        <dbReference type="Proteomes" id="UP000002039"/>
    </source>
</evidence>
<keyword evidence="2" id="KW-1185">Reference proteome</keyword>
<organism evidence="1 2">
    <name type="scientific">Ajellomyces dermatitidis (strain ER-3 / ATCC MYA-2586)</name>
    <name type="common">Blastomyces dermatitidis</name>
    <dbReference type="NCBI Taxonomy" id="559297"/>
    <lineage>
        <taxon>Eukaryota</taxon>
        <taxon>Fungi</taxon>
        <taxon>Dikarya</taxon>
        <taxon>Ascomycota</taxon>
        <taxon>Pezizomycotina</taxon>
        <taxon>Eurotiomycetes</taxon>
        <taxon>Eurotiomycetidae</taxon>
        <taxon>Onygenales</taxon>
        <taxon>Ajellomycetaceae</taxon>
        <taxon>Blastomyces</taxon>
    </lineage>
</organism>
<sequence>MAQIPDFGSIDLSRSSQLIIALALLQWTGCLVDPNIFNDYSNRKEGPMDLACLVRQFQTSNGGNACKLKLGTSSLDLDPRFDGG</sequence>
<protein>
    <submittedName>
        <fullName evidence="1">Uncharacterized protein</fullName>
    </submittedName>
</protein>
<proteinExistence type="predicted"/>
<dbReference type="EMBL" id="EQ999975">
    <property type="protein sequence ID" value="EEQ88333.2"/>
    <property type="molecule type" value="Genomic_DNA"/>
</dbReference>
<evidence type="ECO:0000313" key="1">
    <source>
        <dbReference type="EMBL" id="EEQ88333.2"/>
    </source>
</evidence>
<dbReference type="RefSeq" id="XP_045275485.1">
    <property type="nucleotide sequence ID" value="XM_045419056.1"/>
</dbReference>
<dbReference type="Proteomes" id="UP000002039">
    <property type="component" value="Unassembled WGS sequence"/>
</dbReference>
<dbReference type="GeneID" id="69025744"/>
<gene>
    <name evidence="1" type="ORF">BDCG_03453</name>
</gene>
<accession>A0ABP2EWC0</accession>
<reference evidence="2" key="1">
    <citation type="journal article" date="2015" name="PLoS Genet.">
        <title>The dynamic genome and transcriptome of the human fungal pathogen Blastomyces and close relative Emmonsia.</title>
        <authorList>
            <person name="Munoz J.F."/>
            <person name="Gauthier G.M."/>
            <person name="Desjardins C.A."/>
            <person name="Gallo J.E."/>
            <person name="Holder J."/>
            <person name="Sullivan T.D."/>
            <person name="Marty A.J."/>
            <person name="Carmen J.C."/>
            <person name="Chen Z."/>
            <person name="Ding L."/>
            <person name="Gujja S."/>
            <person name="Magrini V."/>
            <person name="Misas E."/>
            <person name="Mitreva M."/>
            <person name="Priest M."/>
            <person name="Saif S."/>
            <person name="Whiston E.A."/>
            <person name="Young S."/>
            <person name="Zeng Q."/>
            <person name="Goldman W.E."/>
            <person name="Mardis E.R."/>
            <person name="Taylor J.W."/>
            <person name="McEwen J.G."/>
            <person name="Clay O.K."/>
            <person name="Klein B.S."/>
            <person name="Cuomo C.A."/>
        </authorList>
    </citation>
    <scope>NUCLEOTIDE SEQUENCE [LARGE SCALE GENOMIC DNA]</scope>
    <source>
        <strain evidence="2">ER-3 / ATCC MYA-2586</strain>
    </source>
</reference>
<name>A0ABP2EWC0_AJEDR</name>